<protein>
    <submittedName>
        <fullName evidence="10">Binding-protein-dependent transport system inner membrane component</fullName>
    </submittedName>
</protein>
<name>A0A455VFI5_9GAMM</name>
<dbReference type="CDD" id="cd06261">
    <property type="entry name" value="TM_PBP2"/>
    <property type="match status" value="1"/>
</dbReference>
<evidence type="ECO:0000259" key="9">
    <source>
        <dbReference type="PROSITE" id="PS50928"/>
    </source>
</evidence>
<evidence type="ECO:0000313" key="11">
    <source>
        <dbReference type="Proteomes" id="UP000324392"/>
    </source>
</evidence>
<accession>A0A455VFI5</accession>
<feature type="transmembrane region" description="Helical" evidence="8">
    <location>
        <begin position="204"/>
        <end position="226"/>
    </location>
</feature>
<keyword evidence="6 8" id="KW-1133">Transmembrane helix</keyword>
<dbReference type="Pfam" id="PF00528">
    <property type="entry name" value="BPD_transp_1"/>
    <property type="match status" value="1"/>
</dbReference>
<evidence type="ECO:0000256" key="8">
    <source>
        <dbReference type="RuleBase" id="RU363032"/>
    </source>
</evidence>
<dbReference type="InterPro" id="IPR035906">
    <property type="entry name" value="MetI-like_sf"/>
</dbReference>
<keyword evidence="2 8" id="KW-0813">Transport</keyword>
<organism evidence="10 11">
    <name type="scientific">Serratia symbiotica</name>
    <dbReference type="NCBI Taxonomy" id="138074"/>
    <lineage>
        <taxon>Bacteria</taxon>
        <taxon>Pseudomonadati</taxon>
        <taxon>Pseudomonadota</taxon>
        <taxon>Gammaproteobacteria</taxon>
        <taxon>Enterobacterales</taxon>
        <taxon>Yersiniaceae</taxon>
        <taxon>Serratia</taxon>
    </lineage>
</organism>
<evidence type="ECO:0000256" key="1">
    <source>
        <dbReference type="ARBA" id="ARBA00004429"/>
    </source>
</evidence>
<keyword evidence="3" id="KW-1003">Cell membrane</keyword>
<feature type="transmembrane region" description="Helical" evidence="8">
    <location>
        <begin position="64"/>
        <end position="88"/>
    </location>
</feature>
<feature type="transmembrane region" description="Helical" evidence="8">
    <location>
        <begin position="100"/>
        <end position="123"/>
    </location>
</feature>
<dbReference type="InterPro" id="IPR000515">
    <property type="entry name" value="MetI-like"/>
</dbReference>
<feature type="transmembrane region" description="Helical" evidence="8">
    <location>
        <begin position="143"/>
        <end position="162"/>
    </location>
</feature>
<dbReference type="Gene3D" id="1.10.3720.10">
    <property type="entry name" value="MetI-like"/>
    <property type="match status" value="1"/>
</dbReference>
<comment type="similarity">
    <text evidence="8">Belongs to the binding-protein-dependent transport system permease family.</text>
</comment>
<feature type="transmembrane region" description="Helical" evidence="8">
    <location>
        <begin position="246"/>
        <end position="272"/>
    </location>
</feature>
<evidence type="ECO:0000256" key="7">
    <source>
        <dbReference type="ARBA" id="ARBA00023136"/>
    </source>
</evidence>
<dbReference type="AlphaFoldDB" id="A0A455VFI5"/>
<keyword evidence="5 8" id="KW-0812">Transmembrane</keyword>
<sequence length="279" mass="29863">MQMLGERASSQALLTLRHQLGLDHPMNVRYLEWLTALLRGDVGTSLMSKQSVAELIAPAVARSALLALLAALGMLLLGGIGGIVAAIYHARWPDRLLSSFALSGLSTPEFIVATLLILVFAVGLRWLPAVSLPPPSGHISEQWSILVLPAITLSLISGCYLLRMVRASLLRLITAPNIVSARMNGVGVAALVGRHLLPQASGSLAQMVAATVPYLFGGTVIVERVYGYPGLGELLLTAFSMRDAILLQGVVMLLAAITAMCWLIADIFVAWVDPRRMRP</sequence>
<feature type="domain" description="ABC transmembrane type-1" evidence="9">
    <location>
        <begin position="60"/>
        <end position="269"/>
    </location>
</feature>
<evidence type="ECO:0000256" key="3">
    <source>
        <dbReference type="ARBA" id="ARBA00022475"/>
    </source>
</evidence>
<evidence type="ECO:0000256" key="2">
    <source>
        <dbReference type="ARBA" id="ARBA00022448"/>
    </source>
</evidence>
<dbReference type="SUPFAM" id="SSF161098">
    <property type="entry name" value="MetI-like"/>
    <property type="match status" value="1"/>
</dbReference>
<keyword evidence="4" id="KW-0997">Cell inner membrane</keyword>
<dbReference type="PROSITE" id="PS50928">
    <property type="entry name" value="ABC_TM1"/>
    <property type="match status" value="1"/>
</dbReference>
<dbReference type="PANTHER" id="PTHR43163">
    <property type="entry name" value="DIPEPTIDE TRANSPORT SYSTEM PERMEASE PROTEIN DPPB-RELATED"/>
    <property type="match status" value="1"/>
</dbReference>
<evidence type="ECO:0000313" key="10">
    <source>
        <dbReference type="EMBL" id="BBI91813.1"/>
    </source>
</evidence>
<dbReference type="EMBL" id="AP019531">
    <property type="protein sequence ID" value="BBI91813.1"/>
    <property type="molecule type" value="Genomic_DNA"/>
</dbReference>
<gene>
    <name evidence="10" type="primary">gsiC</name>
    <name evidence="10" type="ORF">SSYIS1_12140</name>
</gene>
<evidence type="ECO:0000256" key="6">
    <source>
        <dbReference type="ARBA" id="ARBA00022989"/>
    </source>
</evidence>
<comment type="subcellular location">
    <subcellularLocation>
        <location evidence="1">Cell inner membrane</location>
        <topology evidence="1">Multi-pass membrane protein</topology>
    </subcellularLocation>
    <subcellularLocation>
        <location evidence="8">Cell membrane</location>
        <topology evidence="8">Multi-pass membrane protein</topology>
    </subcellularLocation>
</comment>
<keyword evidence="7 8" id="KW-0472">Membrane</keyword>
<dbReference type="GO" id="GO:0055085">
    <property type="term" value="P:transmembrane transport"/>
    <property type="evidence" value="ECO:0007669"/>
    <property type="project" value="InterPro"/>
</dbReference>
<dbReference type="Proteomes" id="UP000324392">
    <property type="component" value="Chromosome"/>
</dbReference>
<dbReference type="PANTHER" id="PTHR43163:SF3">
    <property type="entry name" value="PEPTIDE ABC TRANSPORTER PERMEASE PROTEIN"/>
    <property type="match status" value="1"/>
</dbReference>
<evidence type="ECO:0000256" key="5">
    <source>
        <dbReference type="ARBA" id="ARBA00022692"/>
    </source>
</evidence>
<evidence type="ECO:0000256" key="4">
    <source>
        <dbReference type="ARBA" id="ARBA00022519"/>
    </source>
</evidence>
<proteinExistence type="inferred from homology"/>
<reference evidence="10 11" key="1">
    <citation type="submission" date="2019-03" db="EMBL/GenBank/DDBJ databases">
        <title>The genome sequence of Candidatus Serratia symbiotica strain IS.</title>
        <authorList>
            <person name="Nikoh N."/>
            <person name="Koga R."/>
            <person name="Oshima K."/>
            <person name="Hattori M."/>
            <person name="Fukatsu T."/>
        </authorList>
    </citation>
    <scope>NUCLEOTIDE SEQUENCE [LARGE SCALE GENOMIC DNA]</scope>
    <source>
        <strain evidence="10 11">IS</strain>
    </source>
</reference>
<dbReference type="GO" id="GO:0005886">
    <property type="term" value="C:plasma membrane"/>
    <property type="evidence" value="ECO:0007669"/>
    <property type="project" value="UniProtKB-SubCell"/>
</dbReference>